<evidence type="ECO:0000313" key="1">
    <source>
        <dbReference type="EMBL" id="PZR11148.1"/>
    </source>
</evidence>
<gene>
    <name evidence="1" type="ORF">DI536_18610</name>
</gene>
<organism evidence="1 2">
    <name type="scientific">Archangium gephyra</name>
    <dbReference type="NCBI Taxonomy" id="48"/>
    <lineage>
        <taxon>Bacteria</taxon>
        <taxon>Pseudomonadati</taxon>
        <taxon>Myxococcota</taxon>
        <taxon>Myxococcia</taxon>
        <taxon>Myxococcales</taxon>
        <taxon>Cystobacterineae</taxon>
        <taxon>Archangiaceae</taxon>
        <taxon>Archangium</taxon>
    </lineage>
</organism>
<name>A0A2W5UQ09_9BACT</name>
<dbReference type="AlphaFoldDB" id="A0A2W5UQ09"/>
<comment type="caution">
    <text evidence="1">The sequence shown here is derived from an EMBL/GenBank/DDBJ whole genome shotgun (WGS) entry which is preliminary data.</text>
</comment>
<protein>
    <submittedName>
        <fullName evidence="1">Uncharacterized protein</fullName>
    </submittedName>
</protein>
<sequence>MAHAKFGGRSTKRFFIRCRSSPGLSATPFMRTHDALITRASAVAMRRMEKSLLELDGLAGRRTTKLVFIRCRSSSTLSATPFMRGHDLVLARDAPRRTP</sequence>
<dbReference type="Proteomes" id="UP000249061">
    <property type="component" value="Unassembled WGS sequence"/>
</dbReference>
<proteinExistence type="predicted"/>
<evidence type="ECO:0000313" key="2">
    <source>
        <dbReference type="Proteomes" id="UP000249061"/>
    </source>
</evidence>
<dbReference type="EMBL" id="QFQP01000015">
    <property type="protein sequence ID" value="PZR11148.1"/>
    <property type="molecule type" value="Genomic_DNA"/>
</dbReference>
<reference evidence="1 2" key="1">
    <citation type="submission" date="2017-08" db="EMBL/GenBank/DDBJ databases">
        <title>Infants hospitalized years apart are colonized by the same room-sourced microbial strains.</title>
        <authorList>
            <person name="Brooks B."/>
            <person name="Olm M.R."/>
            <person name="Firek B.A."/>
            <person name="Baker R."/>
            <person name="Thomas B.C."/>
            <person name="Morowitz M.J."/>
            <person name="Banfield J.F."/>
        </authorList>
    </citation>
    <scope>NUCLEOTIDE SEQUENCE [LARGE SCALE GENOMIC DNA]</scope>
    <source>
        <strain evidence="1">S2_003_000_R2_14</strain>
    </source>
</reference>
<accession>A0A2W5UQ09</accession>